<keyword evidence="2" id="KW-1185">Reference proteome</keyword>
<evidence type="ECO:0000313" key="2">
    <source>
        <dbReference type="Proteomes" id="UP001152888"/>
    </source>
</evidence>
<comment type="caution">
    <text evidence="1">The sequence shown here is derived from an EMBL/GenBank/DDBJ whole genome shotgun (WGS) entry which is preliminary data.</text>
</comment>
<reference evidence="1" key="1">
    <citation type="submission" date="2022-03" db="EMBL/GenBank/DDBJ databases">
        <authorList>
            <person name="Sayadi A."/>
        </authorList>
    </citation>
    <scope>NUCLEOTIDE SEQUENCE</scope>
</reference>
<accession>A0A9P0L1C2</accession>
<dbReference type="EMBL" id="CAKOFQ010006958">
    <property type="protein sequence ID" value="CAH1984498.1"/>
    <property type="molecule type" value="Genomic_DNA"/>
</dbReference>
<proteinExistence type="predicted"/>
<protein>
    <submittedName>
        <fullName evidence="1">Uncharacterized protein</fullName>
    </submittedName>
</protein>
<sequence>MALKLLCQRRFWMFFTCRGKL</sequence>
<dbReference type="AlphaFoldDB" id="A0A9P0L1C2"/>
<dbReference type="Proteomes" id="UP001152888">
    <property type="component" value="Unassembled WGS sequence"/>
</dbReference>
<gene>
    <name evidence="1" type="ORF">ACAOBT_LOCUS16127</name>
</gene>
<organism evidence="1 2">
    <name type="scientific">Acanthoscelides obtectus</name>
    <name type="common">Bean weevil</name>
    <name type="synonym">Bruchus obtectus</name>
    <dbReference type="NCBI Taxonomy" id="200917"/>
    <lineage>
        <taxon>Eukaryota</taxon>
        <taxon>Metazoa</taxon>
        <taxon>Ecdysozoa</taxon>
        <taxon>Arthropoda</taxon>
        <taxon>Hexapoda</taxon>
        <taxon>Insecta</taxon>
        <taxon>Pterygota</taxon>
        <taxon>Neoptera</taxon>
        <taxon>Endopterygota</taxon>
        <taxon>Coleoptera</taxon>
        <taxon>Polyphaga</taxon>
        <taxon>Cucujiformia</taxon>
        <taxon>Chrysomeloidea</taxon>
        <taxon>Chrysomelidae</taxon>
        <taxon>Bruchinae</taxon>
        <taxon>Bruchini</taxon>
        <taxon>Acanthoscelides</taxon>
    </lineage>
</organism>
<name>A0A9P0L1C2_ACAOB</name>
<evidence type="ECO:0000313" key="1">
    <source>
        <dbReference type="EMBL" id="CAH1984498.1"/>
    </source>
</evidence>